<keyword evidence="3" id="KW-1185">Reference proteome</keyword>
<sequence>MLQRRIRQRGGDRSGSDQAKIGESGKGLVFGFGAMFGILMSLGAQCHKTGHHHPWSCHTKARTKEIAEGAAKDDATIANN</sequence>
<dbReference type="EMBL" id="QZWG01000001">
    <property type="protein sequence ID" value="RZC28980.1"/>
    <property type="molecule type" value="Genomic_DNA"/>
</dbReference>
<dbReference type="Proteomes" id="UP000289340">
    <property type="component" value="Chromosome 1"/>
</dbReference>
<organism evidence="2 3">
    <name type="scientific">Glycine soja</name>
    <name type="common">Wild soybean</name>
    <dbReference type="NCBI Taxonomy" id="3848"/>
    <lineage>
        <taxon>Eukaryota</taxon>
        <taxon>Viridiplantae</taxon>
        <taxon>Streptophyta</taxon>
        <taxon>Embryophyta</taxon>
        <taxon>Tracheophyta</taxon>
        <taxon>Spermatophyta</taxon>
        <taxon>Magnoliopsida</taxon>
        <taxon>eudicotyledons</taxon>
        <taxon>Gunneridae</taxon>
        <taxon>Pentapetalae</taxon>
        <taxon>rosids</taxon>
        <taxon>fabids</taxon>
        <taxon>Fabales</taxon>
        <taxon>Fabaceae</taxon>
        <taxon>Papilionoideae</taxon>
        <taxon>50 kb inversion clade</taxon>
        <taxon>NPAAA clade</taxon>
        <taxon>indigoferoid/millettioid clade</taxon>
        <taxon>Phaseoleae</taxon>
        <taxon>Glycine</taxon>
        <taxon>Glycine subgen. Soja</taxon>
    </lineage>
</organism>
<evidence type="ECO:0000313" key="2">
    <source>
        <dbReference type="EMBL" id="RZC28980.1"/>
    </source>
</evidence>
<accession>A0A445M084</accession>
<evidence type="ECO:0000313" key="3">
    <source>
        <dbReference type="Proteomes" id="UP000289340"/>
    </source>
</evidence>
<name>A0A445M084_GLYSO</name>
<gene>
    <name evidence="2" type="ORF">D0Y65_000810</name>
</gene>
<proteinExistence type="predicted"/>
<comment type="caution">
    <text evidence="2">The sequence shown here is derived from an EMBL/GenBank/DDBJ whole genome shotgun (WGS) entry which is preliminary data.</text>
</comment>
<reference evidence="2 3" key="1">
    <citation type="submission" date="2018-09" db="EMBL/GenBank/DDBJ databases">
        <title>A high-quality reference genome of wild soybean provides a powerful tool to mine soybean genomes.</title>
        <authorList>
            <person name="Xie M."/>
            <person name="Chung C.Y.L."/>
            <person name="Li M.-W."/>
            <person name="Wong F.-L."/>
            <person name="Chan T.-F."/>
            <person name="Lam H.-M."/>
        </authorList>
    </citation>
    <scope>NUCLEOTIDE SEQUENCE [LARGE SCALE GENOMIC DNA]</scope>
    <source>
        <strain evidence="3">cv. W05</strain>
        <tissue evidence="2">Hypocotyl of etiolated seedlings</tissue>
    </source>
</reference>
<evidence type="ECO:0000256" key="1">
    <source>
        <dbReference type="SAM" id="MobiDB-lite"/>
    </source>
</evidence>
<feature type="region of interest" description="Disordered" evidence="1">
    <location>
        <begin position="1"/>
        <end position="24"/>
    </location>
</feature>
<protein>
    <submittedName>
        <fullName evidence="2">Uncharacterized protein</fullName>
    </submittedName>
</protein>
<dbReference type="AlphaFoldDB" id="A0A445M084"/>